<evidence type="ECO:0008006" key="4">
    <source>
        <dbReference type="Google" id="ProtNLM"/>
    </source>
</evidence>
<dbReference type="PATRIC" id="fig|699431.3.peg.1064"/>
<protein>
    <recommendedName>
        <fullName evidence="4">Transport and Golgi organisation 2</fullName>
    </recommendedName>
</protein>
<dbReference type="EMBL" id="LGUC01000001">
    <property type="protein sequence ID" value="KPN30309.1"/>
    <property type="molecule type" value="Genomic_DNA"/>
</dbReference>
<dbReference type="Pfam" id="PF05742">
    <property type="entry name" value="TANGO2"/>
    <property type="match status" value="1"/>
</dbReference>
<accession>A0A0P7GA87</accession>
<feature type="region of interest" description="Disordered" evidence="1">
    <location>
        <begin position="22"/>
        <end position="42"/>
    </location>
</feature>
<evidence type="ECO:0000313" key="2">
    <source>
        <dbReference type="EMBL" id="KPN30309.1"/>
    </source>
</evidence>
<dbReference type="PANTHER" id="PTHR17985">
    <property type="entry name" value="SER/THR-RICH PROTEIN T10 IN DGCR REGION"/>
    <property type="match status" value="1"/>
</dbReference>
<proteinExistence type="predicted"/>
<dbReference type="Gene3D" id="3.60.60.10">
    <property type="entry name" value="Penicillin V Acylase, Chain A"/>
    <property type="match status" value="1"/>
</dbReference>
<name>A0A0P7GA87_9EURY</name>
<sequence length="259" mass="27355">MCTLTLAWQVFEDAPVVVAANRDEQRDRPSEPPALIEESPAVVAPRDAKAGGTWQGYNESGLFVGVTNRWTDADLAGERSRGLLVRDALREPSAEAAVRLVEDAVEENEYAGFNLVLADETAAFLLEWDGRLLVRQLEPGVHVVVNVGASDAPAIPASAAERGQEQATDAAAVRTALLPEPDESSDAWLDRAAGVLGDHEFGVCVHENGYGTVSSSLIGIGAGADDDGAAVGDVRFEFADGPPCETPFDAVDATLDRTD</sequence>
<dbReference type="PANTHER" id="PTHR17985:SF8">
    <property type="entry name" value="TRANSPORT AND GOLGI ORGANIZATION PROTEIN 2 HOMOLOG"/>
    <property type="match status" value="1"/>
</dbReference>
<keyword evidence="3" id="KW-1185">Reference proteome</keyword>
<evidence type="ECO:0000313" key="3">
    <source>
        <dbReference type="Proteomes" id="UP000050535"/>
    </source>
</evidence>
<comment type="caution">
    <text evidence="2">The sequence shown here is derived from an EMBL/GenBank/DDBJ whole genome shotgun (WGS) entry which is preliminary data.</text>
</comment>
<dbReference type="RefSeq" id="WP_054583336.1">
    <property type="nucleotide sequence ID" value="NZ_LGUC01000001.1"/>
</dbReference>
<dbReference type="Proteomes" id="UP000050535">
    <property type="component" value="Unassembled WGS sequence"/>
</dbReference>
<dbReference type="AlphaFoldDB" id="A0A0P7GA87"/>
<evidence type="ECO:0000256" key="1">
    <source>
        <dbReference type="SAM" id="MobiDB-lite"/>
    </source>
</evidence>
<reference evidence="3" key="1">
    <citation type="submission" date="2013-11" db="EMBL/GenBank/DDBJ databases">
        <authorList>
            <person name="Hoang H.T."/>
            <person name="Killian M.L."/>
            <person name="Madson D.M."/>
            <person name="Arruda P.H.E."/>
            <person name="Sun D."/>
            <person name="Schwartz K.J."/>
            <person name="Yoon K."/>
        </authorList>
    </citation>
    <scope>NUCLEOTIDE SEQUENCE [LARGE SCALE GENOMIC DNA]</scope>
    <source>
        <strain evidence="3">CDK2</strain>
    </source>
</reference>
<dbReference type="OrthoDB" id="312503at2157"/>
<organism evidence="2 3">
    <name type="scientific">Halolamina pelagica</name>
    <dbReference type="NCBI Taxonomy" id="699431"/>
    <lineage>
        <taxon>Archaea</taxon>
        <taxon>Methanobacteriati</taxon>
        <taxon>Methanobacteriota</taxon>
        <taxon>Stenosarchaea group</taxon>
        <taxon>Halobacteria</taxon>
        <taxon>Halobacteriales</taxon>
        <taxon>Haloferacaceae</taxon>
    </lineage>
</organism>
<gene>
    <name evidence="2" type="ORF">SY89_01036</name>
</gene>
<dbReference type="InterPro" id="IPR008551">
    <property type="entry name" value="TANGO2"/>
</dbReference>